<evidence type="ECO:0000313" key="2">
    <source>
        <dbReference type="EMBL" id="MEY8763652.1"/>
    </source>
</evidence>
<comment type="caution">
    <text evidence="2">The sequence shown here is derived from an EMBL/GenBank/DDBJ whole genome shotgun (WGS) entry which is preliminary data.</text>
</comment>
<feature type="transmembrane region" description="Helical" evidence="1">
    <location>
        <begin position="7"/>
        <end position="25"/>
    </location>
</feature>
<dbReference type="EMBL" id="JBGFFE010000010">
    <property type="protein sequence ID" value="MEY8763652.1"/>
    <property type="molecule type" value="Genomic_DNA"/>
</dbReference>
<organism evidence="2 3">
    <name type="scientific">Clostridium lapidicellarium</name>
    <dbReference type="NCBI Taxonomy" id="3240931"/>
    <lineage>
        <taxon>Bacteria</taxon>
        <taxon>Bacillati</taxon>
        <taxon>Bacillota</taxon>
        <taxon>Clostridia</taxon>
        <taxon>Eubacteriales</taxon>
        <taxon>Clostridiaceae</taxon>
        <taxon>Clostridium</taxon>
    </lineage>
</organism>
<gene>
    <name evidence="2" type="ORF">AB8S09_08360</name>
</gene>
<evidence type="ECO:0000313" key="3">
    <source>
        <dbReference type="Proteomes" id="UP001565220"/>
    </source>
</evidence>
<dbReference type="Proteomes" id="UP001565220">
    <property type="component" value="Unassembled WGS sequence"/>
</dbReference>
<sequence>MKVFKRVIAWMSISLAIQFAGLFYINNYFLSSQTEIKAKKVLKSEPKREDTTVKIPQNAKNISVSFDGRYVAYYQENALKIVDSKTGDEKNVEFKDGVKVSFYKWLKDRNRMLIAEKHDSKYDGSKFNLSYYEVDKDIKENIKELTCPDEKAQIDDIQESPFTNVIYVKIQNRGRRTSIYRINIMKEMQKVYTKSYMIDKMGILYLDDKLIYEDSIYHNIYVTGRQNPIDIKGVQNPRWIGVDENDKIYIGDENDGKISNIYYGSLNAGENGYQNVNLSQPVNRNDIFLMPSGKLYINNNLKGVVTDAATGKQYTYKGNFVQMFEGGIASISNGRLEKLPLN</sequence>
<evidence type="ECO:0000256" key="1">
    <source>
        <dbReference type="SAM" id="Phobius"/>
    </source>
</evidence>
<accession>A0ABV4DXX7</accession>
<keyword evidence="1" id="KW-0812">Transmembrane</keyword>
<dbReference type="SUPFAM" id="SSF82171">
    <property type="entry name" value="DPP6 N-terminal domain-like"/>
    <property type="match status" value="1"/>
</dbReference>
<keyword evidence="3" id="KW-1185">Reference proteome</keyword>
<keyword evidence="1" id="KW-1133">Transmembrane helix</keyword>
<name>A0ABV4DXX7_9CLOT</name>
<reference evidence="2 3" key="1">
    <citation type="submission" date="2024-08" db="EMBL/GenBank/DDBJ databases">
        <title>Clostridium lapicellarii sp. nov., and Clostridium renhuaiense sp. nov., two species isolated from the mud in a fermentation cellar used for producing sauce-flavour Chinese liquors.</title>
        <authorList>
            <person name="Yang F."/>
            <person name="Wang H."/>
            <person name="Chen L.Q."/>
            <person name="Zhou N."/>
            <person name="Lu J.J."/>
            <person name="Pu X.X."/>
            <person name="Wan B."/>
            <person name="Wang L."/>
            <person name="Liu S.J."/>
        </authorList>
    </citation>
    <scope>NUCLEOTIDE SEQUENCE [LARGE SCALE GENOMIC DNA]</scope>
    <source>
        <strain evidence="2 3">MT-113</strain>
    </source>
</reference>
<proteinExistence type="predicted"/>
<protein>
    <recommendedName>
        <fullName evidence="4">Dipeptidyl-peptidase IV</fullName>
    </recommendedName>
</protein>
<evidence type="ECO:0008006" key="4">
    <source>
        <dbReference type="Google" id="ProtNLM"/>
    </source>
</evidence>
<keyword evidence="1" id="KW-0472">Membrane</keyword>
<dbReference type="RefSeq" id="WP_294180872.1">
    <property type="nucleotide sequence ID" value="NZ_JBGFFE010000010.1"/>
</dbReference>